<sequence>MGLAMRRRMSYSCVRWSVWTEGKGLDRKPSRGVRKL</sequence>
<evidence type="ECO:0000313" key="2">
    <source>
        <dbReference type="Proteomes" id="UP000277671"/>
    </source>
</evidence>
<dbReference type="EMBL" id="RBKT01000001">
    <property type="protein sequence ID" value="RKR92456.1"/>
    <property type="molecule type" value="Genomic_DNA"/>
</dbReference>
<accession>A0A495JTY1</accession>
<keyword evidence="2" id="KW-1185">Reference proteome</keyword>
<protein>
    <submittedName>
        <fullName evidence="1">Uncharacterized protein</fullName>
    </submittedName>
</protein>
<dbReference type="AlphaFoldDB" id="A0A495JTY1"/>
<reference evidence="1 2" key="1">
    <citation type="submission" date="2018-10" db="EMBL/GenBank/DDBJ databases">
        <title>Sequencing the genomes of 1000 actinobacteria strains.</title>
        <authorList>
            <person name="Klenk H.-P."/>
        </authorList>
    </citation>
    <scope>NUCLEOTIDE SEQUENCE [LARGE SCALE GENOMIC DNA]</scope>
    <source>
        <strain evidence="1 2">DSM 45175</strain>
    </source>
</reference>
<organism evidence="1 2">
    <name type="scientific">Micromonospora pisi</name>
    <dbReference type="NCBI Taxonomy" id="589240"/>
    <lineage>
        <taxon>Bacteria</taxon>
        <taxon>Bacillati</taxon>
        <taxon>Actinomycetota</taxon>
        <taxon>Actinomycetes</taxon>
        <taxon>Micromonosporales</taxon>
        <taxon>Micromonosporaceae</taxon>
        <taxon>Micromonospora</taxon>
    </lineage>
</organism>
<evidence type="ECO:0000313" key="1">
    <source>
        <dbReference type="EMBL" id="RKR92456.1"/>
    </source>
</evidence>
<name>A0A495JTY1_9ACTN</name>
<dbReference type="Proteomes" id="UP000277671">
    <property type="component" value="Unassembled WGS sequence"/>
</dbReference>
<comment type="caution">
    <text evidence="1">The sequence shown here is derived from an EMBL/GenBank/DDBJ whole genome shotgun (WGS) entry which is preliminary data.</text>
</comment>
<proteinExistence type="predicted"/>
<gene>
    <name evidence="1" type="ORF">BDK92_6897</name>
</gene>